<sequence>MRKVYCEVTGKELSLPDRCERIVSFSPAVTEALFEMGLGEFVVGVSVYCVRPQSARKKVIVGSYNTFNEEKLKKLNPDIIFTTTGYQLELVRKLDEKFQVYPVRLPPSVSEIISTSYEVGVVAGYFSNARELERRLLIELNNLVSNCKKFEIKPKVYIEIDLGGPVTFGAYSYITDAIELLGGVNIFGGHPAEWLPPDDEKVKFLNPDIIFYEPKMFSKNRDKIKIVNFLRDRFGEIKAIKDEKVFITPGIYDFIAHHGPSFITEVMPWIKRIIWDSVN</sequence>
<dbReference type="EMBL" id="CZVU01000021">
    <property type="protein sequence ID" value="CUS99619.1"/>
    <property type="molecule type" value="Genomic_DNA"/>
</dbReference>
<dbReference type="PANTHER" id="PTHR30535">
    <property type="entry name" value="VITAMIN B12-BINDING PROTEIN"/>
    <property type="match status" value="1"/>
</dbReference>
<dbReference type="RefSeq" id="WP_072150096.1">
    <property type="nucleotide sequence ID" value="NZ_CZVU01000021.1"/>
</dbReference>
<reference evidence="2 3" key="1">
    <citation type="submission" date="2015-11" db="EMBL/GenBank/DDBJ databases">
        <authorList>
            <person name="Varghese N."/>
        </authorList>
    </citation>
    <scope>NUCLEOTIDE SEQUENCE [LARGE SCALE GENOMIC DNA]</scope>
    <source>
        <strain evidence="2 3">JGI-24</strain>
    </source>
</reference>
<dbReference type="InterPro" id="IPR002491">
    <property type="entry name" value="ABC_transptr_periplasmic_BD"/>
</dbReference>
<proteinExistence type="predicted"/>
<evidence type="ECO:0000313" key="3">
    <source>
        <dbReference type="Proteomes" id="UP000243065"/>
    </source>
</evidence>
<protein>
    <submittedName>
        <fullName evidence="2">ABC-type Fe3+-hydroxamate transport system, substrate-binding protein</fullName>
    </submittedName>
</protein>
<organism evidence="2 3">
    <name type="scientific">Kryptobacter tengchongensis</name>
    <dbReference type="NCBI Taxonomy" id="1643429"/>
    <lineage>
        <taxon>Bacteria</taxon>
        <taxon>Pseudomonadati</taxon>
        <taxon>Candidatus Kryptoniota</taxon>
        <taxon>Candidatus Kryptobacter</taxon>
    </lineage>
</organism>
<dbReference type="PANTHER" id="PTHR30535:SF34">
    <property type="entry name" value="MOLYBDATE-BINDING PROTEIN MOLA"/>
    <property type="match status" value="1"/>
</dbReference>
<dbReference type="Proteomes" id="UP000243065">
    <property type="component" value="Unassembled WGS sequence"/>
</dbReference>
<dbReference type="PROSITE" id="PS50983">
    <property type="entry name" value="FE_B12_PBP"/>
    <property type="match status" value="1"/>
</dbReference>
<dbReference type="OrthoDB" id="9816357at2"/>
<evidence type="ECO:0000259" key="1">
    <source>
        <dbReference type="PROSITE" id="PS50983"/>
    </source>
</evidence>
<dbReference type="AlphaFoldDB" id="A0A656D6F5"/>
<name>A0A656D6F5_KRYT1</name>
<feature type="domain" description="Fe/B12 periplasmic-binding" evidence="1">
    <location>
        <begin position="21"/>
        <end position="278"/>
    </location>
</feature>
<dbReference type="InterPro" id="IPR050902">
    <property type="entry name" value="ABC_Transporter_SBP"/>
</dbReference>
<dbReference type="SUPFAM" id="SSF53807">
    <property type="entry name" value="Helical backbone' metal receptor"/>
    <property type="match status" value="1"/>
</dbReference>
<keyword evidence="3" id="KW-1185">Reference proteome</keyword>
<gene>
    <name evidence="2" type="ORF">JGI24_00640</name>
</gene>
<evidence type="ECO:0000313" key="2">
    <source>
        <dbReference type="EMBL" id="CUS99619.1"/>
    </source>
</evidence>
<dbReference type="Gene3D" id="3.40.50.1980">
    <property type="entry name" value="Nitrogenase molybdenum iron protein domain"/>
    <property type="match status" value="2"/>
</dbReference>
<accession>A0A656D6F5</accession>
<dbReference type="Pfam" id="PF01497">
    <property type="entry name" value="Peripla_BP_2"/>
    <property type="match status" value="1"/>
</dbReference>